<proteinExistence type="predicted"/>
<comment type="caution">
    <text evidence="3">The sequence shown here is derived from an EMBL/GenBank/DDBJ whole genome shotgun (WGS) entry which is preliminary data.</text>
</comment>
<evidence type="ECO:0000313" key="4">
    <source>
        <dbReference type="Proteomes" id="UP000035057"/>
    </source>
</evidence>
<organism evidence="3 4">
    <name type="scientific">Marinobacter nitratireducens</name>
    <dbReference type="NCBI Taxonomy" id="1137280"/>
    <lineage>
        <taxon>Bacteria</taxon>
        <taxon>Pseudomonadati</taxon>
        <taxon>Pseudomonadota</taxon>
        <taxon>Gammaproteobacteria</taxon>
        <taxon>Pseudomonadales</taxon>
        <taxon>Marinobacteraceae</taxon>
        <taxon>Marinobacter</taxon>
    </lineage>
</organism>
<feature type="region of interest" description="Disordered" evidence="1">
    <location>
        <begin position="221"/>
        <end position="283"/>
    </location>
</feature>
<dbReference type="RefSeq" id="WP_036133962.1">
    <property type="nucleotide sequence ID" value="NZ_ANIE01000009.1"/>
</dbReference>
<name>A0A072NAL8_9GAMM</name>
<dbReference type="InterPro" id="IPR031571">
    <property type="entry name" value="RcpC_dom"/>
</dbReference>
<gene>
    <name evidence="3" type="ORF">D777_03256</name>
</gene>
<dbReference type="AlphaFoldDB" id="A0A072NAL8"/>
<dbReference type="InterPro" id="IPR017592">
    <property type="entry name" value="Pilus_assmbl_Flp-typ_CpaB"/>
</dbReference>
<dbReference type="NCBIfam" id="TIGR03177">
    <property type="entry name" value="pilus_cpaB"/>
    <property type="match status" value="1"/>
</dbReference>
<protein>
    <recommendedName>
        <fullName evidence="2">SAF domain-containing protein</fullName>
    </recommendedName>
</protein>
<sequence>MNKRLLYALPATVLAVVALALATLGFLTQKKTAESGTPVTVTEAVEEKPPAHTYLVAIDSISPGTPLSEDAFVSVDSEQPVAGAILASDVPMGQPVKTGLSAGQVLSAVHLRTDSLLENLVEPGFQAMAVSVDDLSGVGGLLRPGDRVDVTVAFRRSNKDQPAAMRLLSNVLVLAVRGVPHQGESLEGNDQRRNATVVLSVPVDLAPKLLLASSEGALRLAASSSNSRDPNLVATSDSEEKPVYLDDLFPKPPKPAPVKQVAAPPKPQVEVYEGSESRKVYVN</sequence>
<evidence type="ECO:0000256" key="1">
    <source>
        <dbReference type="SAM" id="MobiDB-lite"/>
    </source>
</evidence>
<dbReference type="SMART" id="SM00858">
    <property type="entry name" value="SAF"/>
    <property type="match status" value="1"/>
</dbReference>
<dbReference type="Pfam" id="PF16976">
    <property type="entry name" value="RcpC"/>
    <property type="match status" value="1"/>
</dbReference>
<feature type="domain" description="SAF" evidence="2">
    <location>
        <begin position="52"/>
        <end position="112"/>
    </location>
</feature>
<evidence type="ECO:0000313" key="3">
    <source>
        <dbReference type="EMBL" id="KEF30080.1"/>
    </source>
</evidence>
<evidence type="ECO:0000259" key="2">
    <source>
        <dbReference type="SMART" id="SM00858"/>
    </source>
</evidence>
<dbReference type="CDD" id="cd11614">
    <property type="entry name" value="SAF_CpaB_FlgA_like"/>
    <property type="match status" value="1"/>
</dbReference>
<reference evidence="3 4" key="1">
    <citation type="submission" date="2012-12" db="EMBL/GenBank/DDBJ databases">
        <title>Genome assembly of Marinobacter sp. AK21.</title>
        <authorList>
            <person name="Khatri I."/>
            <person name="Kumar R."/>
            <person name="Vaidya B."/>
            <person name="Subramanian S."/>
            <person name="Pinnaka A."/>
        </authorList>
    </citation>
    <scope>NUCLEOTIDE SEQUENCE [LARGE SCALE GENOMIC DNA]</scope>
    <source>
        <strain evidence="3 4">AK21</strain>
    </source>
</reference>
<dbReference type="EMBL" id="ANIE01000009">
    <property type="protein sequence ID" value="KEF30080.1"/>
    <property type="molecule type" value="Genomic_DNA"/>
</dbReference>
<accession>A0A072NAL8</accession>
<dbReference type="OrthoDB" id="2037472at2"/>
<keyword evidence="4" id="KW-1185">Reference proteome</keyword>
<dbReference type="STRING" id="1137280.D777_03256"/>
<dbReference type="InterPro" id="IPR013974">
    <property type="entry name" value="SAF"/>
</dbReference>
<dbReference type="PATRIC" id="fig|1137280.3.peg.3072"/>
<dbReference type="Proteomes" id="UP000035057">
    <property type="component" value="Unassembled WGS sequence"/>
</dbReference>